<feature type="transmembrane region" description="Helical" evidence="6">
    <location>
        <begin position="52"/>
        <end position="72"/>
    </location>
</feature>
<reference evidence="8 9" key="1">
    <citation type="submission" date="2024-10" db="EMBL/GenBank/DDBJ databases">
        <title>The Natural Products Discovery Center: Release of the First 8490 Sequenced Strains for Exploring Actinobacteria Biosynthetic Diversity.</title>
        <authorList>
            <person name="Kalkreuter E."/>
            <person name="Kautsar S.A."/>
            <person name="Yang D."/>
            <person name="Bader C.D."/>
            <person name="Teijaro C.N."/>
            <person name="Fluegel L."/>
            <person name="Davis C.M."/>
            <person name="Simpson J.R."/>
            <person name="Lauterbach L."/>
            <person name="Steele A.D."/>
            <person name="Gui C."/>
            <person name="Meng S."/>
            <person name="Li G."/>
            <person name="Viehrig K."/>
            <person name="Ye F."/>
            <person name="Su P."/>
            <person name="Kiefer A.F."/>
            <person name="Nichols A."/>
            <person name="Cepeda A.J."/>
            <person name="Yan W."/>
            <person name="Fan B."/>
            <person name="Jiang Y."/>
            <person name="Adhikari A."/>
            <person name="Zheng C.-J."/>
            <person name="Schuster L."/>
            <person name="Cowan T.M."/>
            <person name="Smanski M.J."/>
            <person name="Chevrette M.G."/>
            <person name="De Carvalho L.P.S."/>
            <person name="Shen B."/>
        </authorList>
    </citation>
    <scope>NUCLEOTIDE SEQUENCE [LARGE SCALE GENOMIC DNA]</scope>
    <source>
        <strain evidence="8 9">NPDC007147</strain>
    </source>
</reference>
<evidence type="ECO:0000313" key="9">
    <source>
        <dbReference type="Proteomes" id="UP001601197"/>
    </source>
</evidence>
<feature type="transmembrane region" description="Helical" evidence="6">
    <location>
        <begin position="12"/>
        <end position="32"/>
    </location>
</feature>
<evidence type="ECO:0000256" key="3">
    <source>
        <dbReference type="ARBA" id="ARBA00022692"/>
    </source>
</evidence>
<keyword evidence="4 6" id="KW-1133">Transmembrane helix</keyword>
<dbReference type="Proteomes" id="UP001601197">
    <property type="component" value="Unassembled WGS sequence"/>
</dbReference>
<evidence type="ECO:0000313" key="8">
    <source>
        <dbReference type="EMBL" id="MFE9172296.1"/>
    </source>
</evidence>
<evidence type="ECO:0000256" key="6">
    <source>
        <dbReference type="SAM" id="Phobius"/>
    </source>
</evidence>
<evidence type="ECO:0000259" key="7">
    <source>
        <dbReference type="Pfam" id="PF13396"/>
    </source>
</evidence>
<keyword evidence="9" id="KW-1185">Reference proteome</keyword>
<evidence type="ECO:0000256" key="2">
    <source>
        <dbReference type="ARBA" id="ARBA00022475"/>
    </source>
</evidence>
<dbReference type="RefSeq" id="WP_073949936.1">
    <property type="nucleotide sequence ID" value="NZ_JBIAFJ010000021.1"/>
</dbReference>
<dbReference type="Pfam" id="PF13396">
    <property type="entry name" value="PLDc_N"/>
    <property type="match status" value="1"/>
</dbReference>
<evidence type="ECO:0000256" key="1">
    <source>
        <dbReference type="ARBA" id="ARBA00004651"/>
    </source>
</evidence>
<protein>
    <submittedName>
        <fullName evidence="8">SHOCT domain-containing protein</fullName>
    </submittedName>
</protein>
<keyword evidence="5 6" id="KW-0472">Membrane</keyword>
<feature type="domain" description="Cardiolipin synthase N-terminal" evidence="7">
    <location>
        <begin position="27"/>
        <end position="73"/>
    </location>
</feature>
<sequence length="143" mass="16316">MSPQMYLAYDYPLLSAFWTMLWFGLWVLWFFLLFRIVFDIVRDDDLGGWGKAGWLTFVIVLPFLGVLVYLIARGKAMGQREAAQAQARRKEFDTYVRETAGGGRPSSTDELAKLSEMRTHGDITEEEFVRAKELVLSGSRGGH</sequence>
<gene>
    <name evidence="8" type="ORF">ACFYNZ_22940</name>
</gene>
<proteinExistence type="predicted"/>
<keyword evidence="3 6" id="KW-0812">Transmembrane</keyword>
<accession>A0ABW6KWS4</accession>
<name>A0ABW6KWS4_9ACTN</name>
<comment type="caution">
    <text evidence="8">The sequence shown here is derived from an EMBL/GenBank/DDBJ whole genome shotgun (WGS) entry which is preliminary data.</text>
</comment>
<dbReference type="EMBL" id="JBIAFJ010000021">
    <property type="protein sequence ID" value="MFE9172296.1"/>
    <property type="molecule type" value="Genomic_DNA"/>
</dbReference>
<keyword evidence="2" id="KW-1003">Cell membrane</keyword>
<evidence type="ECO:0000256" key="4">
    <source>
        <dbReference type="ARBA" id="ARBA00022989"/>
    </source>
</evidence>
<dbReference type="InterPro" id="IPR027379">
    <property type="entry name" value="CLS_N"/>
</dbReference>
<evidence type="ECO:0000256" key="5">
    <source>
        <dbReference type="ARBA" id="ARBA00023136"/>
    </source>
</evidence>
<organism evidence="8 9">
    <name type="scientific">Streptomyces kebangsaanensis</name>
    <dbReference type="NCBI Taxonomy" id="864058"/>
    <lineage>
        <taxon>Bacteria</taxon>
        <taxon>Bacillati</taxon>
        <taxon>Actinomycetota</taxon>
        <taxon>Actinomycetes</taxon>
        <taxon>Kitasatosporales</taxon>
        <taxon>Streptomycetaceae</taxon>
        <taxon>Streptomyces</taxon>
    </lineage>
</organism>
<comment type="subcellular location">
    <subcellularLocation>
        <location evidence="1">Cell membrane</location>
        <topology evidence="1">Multi-pass membrane protein</topology>
    </subcellularLocation>
</comment>